<sequence>MKNTANPEKGKNWERNHFAFFNYYHRLKAGVLFWVGRLLHHFKVRVLGPCRFVVNGLWLRLTMVKLNIIMILVRSTGYRRGWTILLSLQTLYFAVLRGLQEKKRKEMEKASAFGFPEQPPRAASRTTVSLPYSSYAYGPSMYSKASLLAAAGMMNVEK</sequence>
<dbReference type="EMBL" id="JAJGCB010000020">
    <property type="protein sequence ID" value="KAJ8988068.1"/>
    <property type="molecule type" value="Genomic_DNA"/>
</dbReference>
<proteinExistence type="predicted"/>
<organism evidence="1 2">
    <name type="scientific">Exophiala dermatitidis</name>
    <name type="common">Black yeast-like fungus</name>
    <name type="synonym">Wangiella dermatitidis</name>
    <dbReference type="NCBI Taxonomy" id="5970"/>
    <lineage>
        <taxon>Eukaryota</taxon>
        <taxon>Fungi</taxon>
        <taxon>Dikarya</taxon>
        <taxon>Ascomycota</taxon>
        <taxon>Pezizomycotina</taxon>
        <taxon>Eurotiomycetes</taxon>
        <taxon>Chaetothyriomycetidae</taxon>
        <taxon>Chaetothyriales</taxon>
        <taxon>Herpotrichiellaceae</taxon>
        <taxon>Exophiala</taxon>
    </lineage>
</organism>
<evidence type="ECO:0000313" key="1">
    <source>
        <dbReference type="EMBL" id="KAJ8988068.1"/>
    </source>
</evidence>
<gene>
    <name evidence="1" type="ORF">HRR80_007845</name>
</gene>
<dbReference type="Proteomes" id="UP001161757">
    <property type="component" value="Unassembled WGS sequence"/>
</dbReference>
<name>A0AAN6EMT8_EXODE</name>
<comment type="caution">
    <text evidence="1">The sequence shown here is derived from an EMBL/GenBank/DDBJ whole genome shotgun (WGS) entry which is preliminary data.</text>
</comment>
<protein>
    <submittedName>
        <fullName evidence="1">Uncharacterized protein</fullName>
    </submittedName>
</protein>
<dbReference type="AlphaFoldDB" id="A0AAN6EMT8"/>
<accession>A0AAN6EMT8</accession>
<reference evidence="1" key="1">
    <citation type="submission" date="2023-01" db="EMBL/GenBank/DDBJ databases">
        <title>Exophiala dermititidis isolated from Cystic Fibrosis Patient.</title>
        <authorList>
            <person name="Kurbessoian T."/>
            <person name="Crocker A."/>
            <person name="Murante D."/>
            <person name="Hogan D.A."/>
            <person name="Stajich J.E."/>
        </authorList>
    </citation>
    <scope>NUCLEOTIDE SEQUENCE</scope>
    <source>
        <strain evidence="1">Ex8</strain>
    </source>
</reference>
<evidence type="ECO:0000313" key="2">
    <source>
        <dbReference type="Proteomes" id="UP001161757"/>
    </source>
</evidence>